<protein>
    <submittedName>
        <fullName evidence="3">Uncharacterized protein</fullName>
    </submittedName>
</protein>
<keyword evidence="4" id="KW-1185">Reference proteome</keyword>
<dbReference type="InterPro" id="IPR046700">
    <property type="entry name" value="DUF6570"/>
</dbReference>
<dbReference type="Proteomes" id="UP000076154">
    <property type="component" value="Unassembled WGS sequence"/>
</dbReference>
<comment type="caution">
    <text evidence="3">The sequence shown here is derived from an EMBL/GenBank/DDBJ whole genome shotgun (WGS) entry which is preliminary data.</text>
</comment>
<dbReference type="Pfam" id="PF20209">
    <property type="entry name" value="DUF6570"/>
    <property type="match status" value="1"/>
</dbReference>
<reference evidence="3" key="1">
    <citation type="submission" date="2018-04" db="EMBL/GenBank/DDBJ databases">
        <title>Whole genome sequencing of Hypsizygus marmoreus.</title>
        <authorList>
            <person name="Choi I.-G."/>
            <person name="Min B."/>
            <person name="Kim J.-G."/>
            <person name="Kim S."/>
            <person name="Oh Y.-L."/>
            <person name="Kong W.-S."/>
            <person name="Park H."/>
            <person name="Jeong J."/>
            <person name="Song E.-S."/>
        </authorList>
    </citation>
    <scope>NUCLEOTIDE SEQUENCE [LARGE SCALE GENOMIC DNA]</scope>
    <source>
        <strain evidence="3">51987-8</strain>
    </source>
</reference>
<evidence type="ECO:0000259" key="2">
    <source>
        <dbReference type="Pfam" id="PF20209"/>
    </source>
</evidence>
<gene>
    <name evidence="3" type="ORF">Hypma_006070</name>
</gene>
<evidence type="ECO:0000313" key="4">
    <source>
        <dbReference type="Proteomes" id="UP000076154"/>
    </source>
</evidence>
<dbReference type="OrthoDB" id="3257061at2759"/>
<dbReference type="Pfam" id="PF14214">
    <property type="entry name" value="Helitron_like_N"/>
    <property type="match status" value="1"/>
</dbReference>
<dbReference type="InterPro" id="IPR025476">
    <property type="entry name" value="Helitron_helicase-like"/>
</dbReference>
<evidence type="ECO:0000313" key="3">
    <source>
        <dbReference type="EMBL" id="RDB26251.1"/>
    </source>
</evidence>
<dbReference type="EMBL" id="LUEZ02000040">
    <property type="protein sequence ID" value="RDB26251.1"/>
    <property type="molecule type" value="Genomic_DNA"/>
</dbReference>
<proteinExistence type="predicted"/>
<accession>A0A369JV83</accession>
<dbReference type="STRING" id="39966.A0A369JV83"/>
<organism evidence="3 4">
    <name type="scientific">Hypsizygus marmoreus</name>
    <name type="common">White beech mushroom</name>
    <name type="synonym">Agaricus marmoreus</name>
    <dbReference type="NCBI Taxonomy" id="39966"/>
    <lineage>
        <taxon>Eukaryota</taxon>
        <taxon>Fungi</taxon>
        <taxon>Dikarya</taxon>
        <taxon>Basidiomycota</taxon>
        <taxon>Agaricomycotina</taxon>
        <taxon>Agaricomycetes</taxon>
        <taxon>Agaricomycetidae</taxon>
        <taxon>Agaricales</taxon>
        <taxon>Tricholomatineae</taxon>
        <taxon>Lyophyllaceae</taxon>
        <taxon>Hypsizygus</taxon>
    </lineage>
</organism>
<dbReference type="InParanoid" id="A0A369JV83"/>
<feature type="domain" description="Helitron helicase-like" evidence="1">
    <location>
        <begin position="330"/>
        <end position="553"/>
    </location>
</feature>
<name>A0A369JV83_HYPMA</name>
<evidence type="ECO:0000259" key="1">
    <source>
        <dbReference type="Pfam" id="PF14214"/>
    </source>
</evidence>
<sequence length="690" mass="77080">MWIGEIPHELAVLTLPEKLLIAKYFPAAYIVKLFPKKKGARHWDKKTMHSGLKGNVSTYQLDNSEITSMIQGKEMPRPVMILSSIIGVTFVGPKGIPESTLPNFLLVRRERVFKALRWLQANNPLWRDVIISQDRLDQLPVNGVPMEILAGIKHSTDTGVLERERDGYVPEYDEQDISTSNEHMEEHSSFPGVQIPTDYAVGVAPSGIIPVHDTSLDEMDLDDEINPGVIPLMAHGVVDVAGDDVPDNDILAHALSNVTSGDLPHTESFHIRRGSAFVNEYARVDTTTGQCSDGGPSNANHLLGSFPTLFPYGFGGFEVGRPQNVPYETHVRWALEYADKRFRKDLHFVFQVFGVIQKQKVCRSATIQMKTTKYRRTQKLLRSLKPQDLLAASREETRHVPFSNPAVQALRSHITATRGRVPSTDESRTAIRGKIWGSIIMHNPPNLWITLNPPDSQDPIAQVMAGEEIDLDKFNELLGPTASQRAVNIASDPYASARYFHSVIRIVLEEMFGIKVKRGHNIQRKEGIFGMVKSYIGMVEAQGQGTLHLHLILWLCESPTSSEMQAALSNESFRDKIRAFIQANIRADINGANSQQIAAMKVVPKISYSRPIDPRQPNFDVLLPERESELARAVQVHVCEVGRCRNVVGNRLVCKDVRLFHWLQPTGLPKMVNGVQKGQPPTSTISVLHS</sequence>
<dbReference type="AlphaFoldDB" id="A0A369JV83"/>
<feature type="domain" description="DUF6570" evidence="2">
    <location>
        <begin position="1"/>
        <end position="137"/>
    </location>
</feature>